<dbReference type="Gene3D" id="1.10.510.10">
    <property type="entry name" value="Transferase(Phosphotransferase) domain 1"/>
    <property type="match status" value="1"/>
</dbReference>
<dbReference type="InterPro" id="IPR011009">
    <property type="entry name" value="Kinase-like_dom_sf"/>
</dbReference>
<dbReference type="SUPFAM" id="SSF54001">
    <property type="entry name" value="Cysteine proteinases"/>
    <property type="match status" value="1"/>
</dbReference>
<dbReference type="EMBL" id="VEPZ02000198">
    <property type="protein sequence ID" value="KAE8730876.1"/>
    <property type="molecule type" value="Genomic_DNA"/>
</dbReference>
<dbReference type="FunFam" id="1.10.510.10:FF:000058">
    <property type="entry name" value="Receptor-like protein kinase FERONIA"/>
    <property type="match status" value="1"/>
</dbReference>
<keyword evidence="3" id="KW-0723">Serine/threonine-protein kinase</keyword>
<evidence type="ECO:0000256" key="3">
    <source>
        <dbReference type="ARBA" id="ARBA00022527"/>
    </source>
</evidence>
<evidence type="ECO:0000256" key="18">
    <source>
        <dbReference type="SAM" id="SignalP"/>
    </source>
</evidence>
<gene>
    <name evidence="20" type="ORF">F3Y22_tig00002847pilonHSYRG00056</name>
</gene>
<keyword evidence="21" id="KW-1185">Reference proteome</keyword>
<evidence type="ECO:0000259" key="19">
    <source>
        <dbReference type="PROSITE" id="PS50011"/>
    </source>
</evidence>
<keyword evidence="14" id="KW-0325">Glycoprotein</keyword>
<name>A0A6A3CPS2_HIBSY</name>
<dbReference type="FunFam" id="2.60.120.430:FF:000001">
    <property type="entry name" value="Receptor-like protein kinase FERONIA"/>
    <property type="match status" value="1"/>
</dbReference>
<dbReference type="SMART" id="SM00220">
    <property type="entry name" value="S_TKc"/>
    <property type="match status" value="1"/>
</dbReference>
<evidence type="ECO:0000256" key="11">
    <source>
        <dbReference type="ARBA" id="ARBA00022840"/>
    </source>
</evidence>
<dbReference type="InterPro" id="IPR045272">
    <property type="entry name" value="ANXUR1/2-like"/>
</dbReference>
<feature type="region of interest" description="Disordered" evidence="16">
    <location>
        <begin position="1152"/>
        <end position="1223"/>
    </location>
</feature>
<dbReference type="InterPro" id="IPR003653">
    <property type="entry name" value="Peptidase_C48_C"/>
</dbReference>
<feature type="domain" description="Protein kinase" evidence="19">
    <location>
        <begin position="545"/>
        <end position="818"/>
    </location>
</feature>
<evidence type="ECO:0000256" key="5">
    <source>
        <dbReference type="ARBA" id="ARBA00022679"/>
    </source>
</evidence>
<dbReference type="Pfam" id="PF07714">
    <property type="entry name" value="PK_Tyr_Ser-Thr"/>
    <property type="match status" value="1"/>
</dbReference>
<organism evidence="20 21">
    <name type="scientific">Hibiscus syriacus</name>
    <name type="common">Rose of Sharon</name>
    <dbReference type="NCBI Taxonomy" id="106335"/>
    <lineage>
        <taxon>Eukaryota</taxon>
        <taxon>Viridiplantae</taxon>
        <taxon>Streptophyta</taxon>
        <taxon>Embryophyta</taxon>
        <taxon>Tracheophyta</taxon>
        <taxon>Spermatophyta</taxon>
        <taxon>Magnoliopsida</taxon>
        <taxon>eudicotyledons</taxon>
        <taxon>Gunneridae</taxon>
        <taxon>Pentapetalae</taxon>
        <taxon>rosids</taxon>
        <taxon>malvids</taxon>
        <taxon>Malvales</taxon>
        <taxon>Malvaceae</taxon>
        <taxon>Malvoideae</taxon>
        <taxon>Hibiscus</taxon>
    </lineage>
</organism>
<evidence type="ECO:0000256" key="12">
    <source>
        <dbReference type="ARBA" id="ARBA00022989"/>
    </source>
</evidence>
<dbReference type="GO" id="GO:0004674">
    <property type="term" value="F:protein serine/threonine kinase activity"/>
    <property type="evidence" value="ECO:0007669"/>
    <property type="project" value="UniProtKB-KW"/>
</dbReference>
<keyword evidence="10" id="KW-0378">Hydrolase</keyword>
<proteinExistence type="inferred from homology"/>
<comment type="similarity">
    <text evidence="2">Belongs to the peptidase C48 family.</text>
</comment>
<dbReference type="GO" id="GO:0005524">
    <property type="term" value="F:ATP binding"/>
    <property type="evidence" value="ECO:0007669"/>
    <property type="project" value="UniProtKB-UniRule"/>
</dbReference>
<dbReference type="PROSITE" id="PS00107">
    <property type="entry name" value="PROTEIN_KINASE_ATP"/>
    <property type="match status" value="1"/>
</dbReference>
<dbReference type="InterPro" id="IPR008271">
    <property type="entry name" value="Ser/Thr_kinase_AS"/>
</dbReference>
<keyword evidence="6 17" id="KW-0812">Transmembrane</keyword>
<evidence type="ECO:0000256" key="10">
    <source>
        <dbReference type="ARBA" id="ARBA00022801"/>
    </source>
</evidence>
<dbReference type="FunFam" id="3.30.200.20:FF:000039">
    <property type="entry name" value="receptor-like protein kinase FERONIA"/>
    <property type="match status" value="1"/>
</dbReference>
<evidence type="ECO:0000256" key="9">
    <source>
        <dbReference type="ARBA" id="ARBA00022777"/>
    </source>
</evidence>
<evidence type="ECO:0000256" key="17">
    <source>
        <dbReference type="SAM" id="Phobius"/>
    </source>
</evidence>
<evidence type="ECO:0000256" key="15">
    <source>
        <dbReference type="PROSITE-ProRule" id="PRU10141"/>
    </source>
</evidence>
<keyword evidence="8 15" id="KW-0547">Nucleotide-binding</keyword>
<dbReference type="Proteomes" id="UP000436088">
    <property type="component" value="Unassembled WGS sequence"/>
</dbReference>
<dbReference type="InterPro" id="IPR038765">
    <property type="entry name" value="Papain-like_cys_pep_sf"/>
</dbReference>
<dbReference type="FunFam" id="2.60.120.430:FF:000005">
    <property type="entry name" value="Putative receptor-like protein kinase"/>
    <property type="match status" value="1"/>
</dbReference>
<evidence type="ECO:0000256" key="16">
    <source>
        <dbReference type="SAM" id="MobiDB-lite"/>
    </source>
</evidence>
<feature type="transmembrane region" description="Helical" evidence="17">
    <location>
        <begin position="454"/>
        <end position="477"/>
    </location>
</feature>
<dbReference type="Gene3D" id="2.60.120.430">
    <property type="entry name" value="Galactose-binding lectin"/>
    <property type="match status" value="2"/>
</dbReference>
<dbReference type="Pfam" id="PF02902">
    <property type="entry name" value="Peptidase_C48"/>
    <property type="match status" value="1"/>
</dbReference>
<keyword evidence="12 17" id="KW-1133">Transmembrane helix</keyword>
<dbReference type="InterPro" id="IPR001245">
    <property type="entry name" value="Ser-Thr/Tyr_kinase_cat_dom"/>
</dbReference>
<dbReference type="CDD" id="cd14066">
    <property type="entry name" value="STKc_IRAK"/>
    <property type="match status" value="1"/>
</dbReference>
<evidence type="ECO:0000256" key="14">
    <source>
        <dbReference type="ARBA" id="ARBA00023180"/>
    </source>
</evidence>
<dbReference type="InterPro" id="IPR000719">
    <property type="entry name" value="Prot_kinase_dom"/>
</dbReference>
<evidence type="ECO:0000256" key="6">
    <source>
        <dbReference type="ARBA" id="ARBA00022692"/>
    </source>
</evidence>
<protein>
    <submittedName>
        <fullName evidence="20">Receptor-like protein kinase</fullName>
    </submittedName>
</protein>
<feature type="chain" id="PRO_5025691181" evidence="18">
    <location>
        <begin position="32"/>
        <end position="1596"/>
    </location>
</feature>
<dbReference type="PANTHER" id="PTHR27003">
    <property type="entry name" value="OS07G0166700 PROTEIN"/>
    <property type="match status" value="1"/>
</dbReference>
<dbReference type="Pfam" id="PF12819">
    <property type="entry name" value="Malectin_like"/>
    <property type="match status" value="1"/>
</dbReference>
<evidence type="ECO:0000256" key="4">
    <source>
        <dbReference type="ARBA" id="ARBA00022670"/>
    </source>
</evidence>
<evidence type="ECO:0000256" key="8">
    <source>
        <dbReference type="ARBA" id="ARBA00022741"/>
    </source>
</evidence>
<comment type="subcellular location">
    <subcellularLocation>
        <location evidence="1">Membrane</location>
        <topology evidence="1">Single-pass type I membrane protein</topology>
    </subcellularLocation>
</comment>
<evidence type="ECO:0000256" key="13">
    <source>
        <dbReference type="ARBA" id="ARBA00023136"/>
    </source>
</evidence>
<dbReference type="GO" id="GO:0009506">
    <property type="term" value="C:plasmodesma"/>
    <property type="evidence" value="ECO:0007669"/>
    <property type="project" value="TreeGrafter"/>
</dbReference>
<dbReference type="InterPro" id="IPR024788">
    <property type="entry name" value="Malectin-like_Carb-bd_dom"/>
</dbReference>
<feature type="transmembrane region" description="Helical" evidence="17">
    <location>
        <begin position="729"/>
        <end position="746"/>
    </location>
</feature>
<evidence type="ECO:0000313" key="20">
    <source>
        <dbReference type="EMBL" id="KAE8730876.1"/>
    </source>
</evidence>
<keyword evidence="13 17" id="KW-0472">Membrane</keyword>
<dbReference type="SUPFAM" id="SSF56112">
    <property type="entry name" value="Protein kinase-like (PK-like)"/>
    <property type="match status" value="1"/>
</dbReference>
<dbReference type="GO" id="GO:0004714">
    <property type="term" value="F:transmembrane receptor protein tyrosine kinase activity"/>
    <property type="evidence" value="ECO:0007669"/>
    <property type="project" value="InterPro"/>
</dbReference>
<dbReference type="PROSITE" id="PS00108">
    <property type="entry name" value="PROTEIN_KINASE_ST"/>
    <property type="match status" value="1"/>
</dbReference>
<keyword evidence="4" id="KW-0645">Protease</keyword>
<dbReference type="GO" id="GO:0008234">
    <property type="term" value="F:cysteine-type peptidase activity"/>
    <property type="evidence" value="ECO:0007669"/>
    <property type="project" value="InterPro"/>
</dbReference>
<sequence>MGGDHHRPTRAVYVSSLLLCLLLLKESLVSAQNVYTPAAAPAAYSTVSPVSSPGLYQPSDSYLISCGSNEVKLDDGRIFKSDTETSSYLSTDEDVQAKTDSVPESAFTNSTPSSLIDLYKAARIFTSDSKFLFSISVPGKHWVRLYFYPLHHEKYDLKTAIFTVQTDKYVLLQDFSMDDSKVVLKEYLVNATKHLSIVFKPKKDSFAFINALEIEGIPDELLSDSASSVPQGNTMNGLSNIGLEVAYRLNMGGPTITPKNDTLGRTWAPDVPYNTFPEGTEAVTGKNIKYRPENKMTRLVAPEMVYETADRMMSEAYAQTTVPNFNLSWTISVDGTYSYLIRMHFCDIVSKVKNELYFSVYINGLTGISRLDLTEKVGDLATAYYTDFVLNASSITNDSIVVQVGPIADSDSGKPNAILNGLEVMKMSNLADSFDGLYTVDGLFKGPESSNLKILAISGLALAFVAMFFLGVICVRWKKRPQDWQKNKNFSAWLLPIHGSKANYSSRKSSTFGSRKSKSGLSSVYSHGLGKLFTLNELQNATQNFNEQTVIGVGGFGKVFVGTLEDDTKVAIKRGNHGSEQGINEFETEIAMLSKLRHRHLVSLIGFCDEDSEMILVYEYMANGPFRDHLYGPANKPTLTWKQRLEICIGAARGLHYLHTGATQGIIHRDVKTTNILLDENFVAKVSDFGLSKAAALDQGHVSTAVKGSFGYLDPEYFRRQQLTEKSDVYSFGVVLFEVLCARPVICPGMPRDQACLADWAMQWHKKGMVDQIVDPKIAGTICEGSLKKFAEAAEKCLAEYGVDRPSMGDVLWNLEYSLQLQEASSQIDESEDKTNFIGLEKANETVESNPSPVEPTETAATDESDDSNVTLGSQSHLHLSLSTAKSVSISEDFRPHLRRNPSQPFTKFFSASLTLRNKVSLATTIASKLSPAQRKLFEETCFGPWLRVQHPGGDANLTHLWLQTMTSDLPDSIQRGRYTRHITRPSWLSRVFPDESIEKPNLHVEDLKKLFNKKDGFTRMNDVDVVRVCLLVLLYAGFLGREARQHIPQELILSVNDLNAWNMFPWGSYIWKATWTKLSSTFDDRKSLRGDGSKYTLSGFVWTFKIWIFEAFPSMQTYALKTSNDIPRAISWKRKRLLDWEDLISYATINNHPLPPLREPSPHPESSPDRPDYTPLQREPSPIPSHYRASSPPSPHDRQPKKMPRLLSPCSPPPRDESRELRDEVNALREEIGTLRDNNGAWRAEVSTLHGEVTALREMRPDKVDALRRVFLARRSSHIRRRARAIKSLYTPIVRRHRKKKPDSPVIPQESTPIVEEAPIIPRESPPTVQEATIIVEEVPPIIQEPDSHGVICKILEKPSDVPDMMDESWLSYELPASTISVFEVERRQLPDTILDNTLWTKTAVDFYLHERSQGCFTDICKLNDDIYLLLDRSWWGVLLGVEDNDYFDGGYIDAWVSRLLIIRKLKKNKRNTRYTIMPTSFNAVHLKNQRDESFALGNGQAKLYPAWWEVDKVFIPVLESKHWLLVELQLPSLKAIVYDSMINYISLADLRDIIKGWSSHLAKFLDAINYWTRSGNKKPKKLNIIVSRDETAPQ</sequence>
<evidence type="ECO:0000256" key="7">
    <source>
        <dbReference type="ARBA" id="ARBA00022729"/>
    </source>
</evidence>
<keyword evidence="5" id="KW-0808">Transferase</keyword>
<dbReference type="InterPro" id="IPR017441">
    <property type="entry name" value="Protein_kinase_ATP_BS"/>
</dbReference>
<keyword evidence="7 18" id="KW-0732">Signal</keyword>
<feature type="region of interest" description="Disordered" evidence="16">
    <location>
        <begin position="842"/>
        <end position="874"/>
    </location>
</feature>
<dbReference type="GO" id="GO:0005886">
    <property type="term" value="C:plasma membrane"/>
    <property type="evidence" value="ECO:0007669"/>
    <property type="project" value="TreeGrafter"/>
</dbReference>
<dbReference type="Gene3D" id="3.40.395.10">
    <property type="entry name" value="Adenoviral Proteinase, Chain A"/>
    <property type="match status" value="1"/>
</dbReference>
<evidence type="ECO:0000313" key="21">
    <source>
        <dbReference type="Proteomes" id="UP000436088"/>
    </source>
</evidence>
<comment type="caution">
    <text evidence="20">The sequence shown here is derived from an EMBL/GenBank/DDBJ whole genome shotgun (WGS) entry which is preliminary data.</text>
</comment>
<feature type="signal peptide" evidence="18">
    <location>
        <begin position="1"/>
        <end position="31"/>
    </location>
</feature>
<accession>A0A6A3CPS2</accession>
<dbReference type="PROSITE" id="PS50011">
    <property type="entry name" value="PROTEIN_KINASE_DOM"/>
    <property type="match status" value="1"/>
</dbReference>
<dbReference type="Gene3D" id="3.30.200.20">
    <property type="entry name" value="Phosphorylase Kinase, domain 1"/>
    <property type="match status" value="1"/>
</dbReference>
<keyword evidence="11 15" id="KW-0067">ATP-binding</keyword>
<keyword evidence="9" id="KW-0418">Kinase</keyword>
<dbReference type="PANTHER" id="PTHR27003:SF296">
    <property type="entry name" value="PROTEIN KINASE DOMAIN-CONTAINING PROTEIN"/>
    <property type="match status" value="1"/>
</dbReference>
<evidence type="ECO:0000256" key="2">
    <source>
        <dbReference type="ARBA" id="ARBA00005234"/>
    </source>
</evidence>
<reference evidence="20" key="1">
    <citation type="submission" date="2019-09" db="EMBL/GenBank/DDBJ databases">
        <title>Draft genome information of white flower Hibiscus syriacus.</title>
        <authorList>
            <person name="Kim Y.-M."/>
        </authorList>
    </citation>
    <scope>NUCLEOTIDE SEQUENCE [LARGE SCALE GENOMIC DNA]</scope>
    <source>
        <strain evidence="20">YM2019G1</strain>
    </source>
</reference>
<feature type="compositionally biased region" description="Basic and acidic residues" evidence="16">
    <location>
        <begin position="1161"/>
        <end position="1173"/>
    </location>
</feature>
<dbReference type="GO" id="GO:0006508">
    <property type="term" value="P:proteolysis"/>
    <property type="evidence" value="ECO:0007669"/>
    <property type="project" value="UniProtKB-KW"/>
</dbReference>
<feature type="binding site" evidence="15">
    <location>
        <position position="573"/>
    </location>
    <ligand>
        <name>ATP</name>
        <dbReference type="ChEBI" id="CHEBI:30616"/>
    </ligand>
</feature>
<evidence type="ECO:0000256" key="1">
    <source>
        <dbReference type="ARBA" id="ARBA00004479"/>
    </source>
</evidence>